<keyword evidence="1" id="KW-0732">Signal</keyword>
<evidence type="ECO:0000313" key="3">
    <source>
        <dbReference type="Proteomes" id="UP000199766"/>
    </source>
</evidence>
<evidence type="ECO:0000256" key="1">
    <source>
        <dbReference type="SAM" id="SignalP"/>
    </source>
</evidence>
<dbReference type="Gene3D" id="2.40.50.320">
    <property type="entry name" value="Copper binding periplasmic protein CusF"/>
    <property type="match status" value="1"/>
</dbReference>
<gene>
    <name evidence="2" type="ORF">SAMN02982919_01554</name>
</gene>
<dbReference type="STRING" id="180197.SAMN02982919_01554"/>
<name>A0A1H9KGT3_9BURK</name>
<dbReference type="EMBL" id="FOGD01000003">
    <property type="protein sequence ID" value="SEQ98145.1"/>
    <property type="molecule type" value="Genomic_DNA"/>
</dbReference>
<keyword evidence="3" id="KW-1185">Reference proteome</keyword>
<protein>
    <submittedName>
        <fullName evidence="2">Cu and Ag efflux protein CusF</fullName>
    </submittedName>
</protein>
<sequence>MKKTLTLWALAVTMAVPLSSLAQATAEEHHHPHDGTPLAAALTDGEVKKIDLDNGKITIKHGDIRHLDMPGMTMVFSAKDKNLLTPLKPGEKIQFMVVTESGKMVITEIHPAR</sequence>
<organism evidence="2 3">
    <name type="scientific">Giesbergeria anulus</name>
    <dbReference type="NCBI Taxonomy" id="180197"/>
    <lineage>
        <taxon>Bacteria</taxon>
        <taxon>Pseudomonadati</taxon>
        <taxon>Pseudomonadota</taxon>
        <taxon>Betaproteobacteria</taxon>
        <taxon>Burkholderiales</taxon>
        <taxon>Comamonadaceae</taxon>
        <taxon>Giesbergeria</taxon>
    </lineage>
</organism>
<dbReference type="InterPro" id="IPR042230">
    <property type="entry name" value="CusF_sf"/>
</dbReference>
<proteinExistence type="predicted"/>
<dbReference type="InterPro" id="IPR021647">
    <property type="entry name" value="CusF_Ec"/>
</dbReference>
<dbReference type="Proteomes" id="UP000199766">
    <property type="component" value="Unassembled WGS sequence"/>
</dbReference>
<dbReference type="Pfam" id="PF11604">
    <property type="entry name" value="CusF_Ec"/>
    <property type="match status" value="1"/>
</dbReference>
<evidence type="ECO:0000313" key="2">
    <source>
        <dbReference type="EMBL" id="SEQ98145.1"/>
    </source>
</evidence>
<reference evidence="2 3" key="1">
    <citation type="submission" date="2016-10" db="EMBL/GenBank/DDBJ databases">
        <authorList>
            <person name="de Groot N.N."/>
        </authorList>
    </citation>
    <scope>NUCLEOTIDE SEQUENCE [LARGE SCALE GENOMIC DNA]</scope>
    <source>
        <strain evidence="2 3">ATCC 35958</strain>
    </source>
</reference>
<dbReference type="AlphaFoldDB" id="A0A1H9KGT3"/>
<feature type="signal peptide" evidence="1">
    <location>
        <begin position="1"/>
        <end position="24"/>
    </location>
</feature>
<feature type="chain" id="PRO_5011531571" evidence="1">
    <location>
        <begin position="25"/>
        <end position="113"/>
    </location>
</feature>
<accession>A0A1H9KGT3</accession>